<dbReference type="CDD" id="cd17624">
    <property type="entry name" value="REC_OmpR_PmrA-like"/>
    <property type="match status" value="1"/>
</dbReference>
<dbReference type="EMBL" id="CP002690">
    <property type="protein sequence ID" value="AEE15315.1"/>
    <property type="molecule type" value="Genomic_DNA"/>
</dbReference>
<keyword evidence="2" id="KW-0902">Two-component regulatory system</keyword>
<evidence type="ECO:0000259" key="8">
    <source>
        <dbReference type="PROSITE" id="PS50110"/>
    </source>
</evidence>
<dbReference type="Proteomes" id="UP000011765">
    <property type="component" value="Chromosome"/>
</dbReference>
<dbReference type="InterPro" id="IPR001789">
    <property type="entry name" value="Sig_transdc_resp-reg_receiver"/>
</dbReference>
<dbReference type="PROSITE" id="PS51755">
    <property type="entry name" value="OMPR_PHOB"/>
    <property type="match status" value="1"/>
</dbReference>
<dbReference type="HOGENOM" id="CLU_000445_30_1_9"/>
<accession>M1E939</accession>
<dbReference type="Gene3D" id="1.10.10.10">
    <property type="entry name" value="Winged helix-like DNA-binding domain superfamily/Winged helix DNA-binding domain"/>
    <property type="match status" value="1"/>
</dbReference>
<dbReference type="Gene3D" id="3.40.50.2300">
    <property type="match status" value="1"/>
</dbReference>
<evidence type="ECO:0000256" key="6">
    <source>
        <dbReference type="PROSITE-ProRule" id="PRU00169"/>
    </source>
</evidence>
<dbReference type="GO" id="GO:0000156">
    <property type="term" value="F:phosphorelay response regulator activity"/>
    <property type="evidence" value="ECO:0007669"/>
    <property type="project" value="TreeGrafter"/>
</dbReference>
<dbReference type="OrthoDB" id="152576at2"/>
<dbReference type="STRING" id="747365.Thena_1706"/>
<dbReference type="Gene3D" id="6.10.250.690">
    <property type="match status" value="1"/>
</dbReference>
<organism evidence="10 11">
    <name type="scientific">Thermodesulfobium narugense DSM 14796</name>
    <dbReference type="NCBI Taxonomy" id="747365"/>
    <lineage>
        <taxon>Bacteria</taxon>
        <taxon>Pseudomonadati</taxon>
        <taxon>Thermodesulfobiota</taxon>
        <taxon>Thermodesulfobiia</taxon>
        <taxon>Thermodesulfobiales</taxon>
        <taxon>Thermodesulfobiaceae</taxon>
        <taxon>Thermodesulfobium</taxon>
    </lineage>
</organism>
<dbReference type="GO" id="GO:0006355">
    <property type="term" value="P:regulation of DNA-templated transcription"/>
    <property type="evidence" value="ECO:0007669"/>
    <property type="project" value="InterPro"/>
</dbReference>
<sequence>MEKEYRILVVEDEYNLARYLQLELEHEGYLVDTADNGYEAIGLFSEKDFDLVLLDLMIPGIDGFEVCKRMKAQKDVAIIILTARDAVKDKVKGLDLGADDYVTKPFVIEELIARIRARLRKGTKDLEQIVVGDLVISPQTREVKRADKSVNLSKKEFDLLKYLAENVGKVLNRDTILNHVWGYDYYGSENVVDVYIRYLRAKIDDPFENKILHTVRGVGYALKIDSNEKA</sequence>
<keyword evidence="5" id="KW-0804">Transcription</keyword>
<dbReference type="Pfam" id="PF00486">
    <property type="entry name" value="Trans_reg_C"/>
    <property type="match status" value="1"/>
</dbReference>
<dbReference type="GO" id="GO:0000976">
    <property type="term" value="F:transcription cis-regulatory region binding"/>
    <property type="evidence" value="ECO:0007669"/>
    <property type="project" value="TreeGrafter"/>
</dbReference>
<dbReference type="GO" id="GO:0032993">
    <property type="term" value="C:protein-DNA complex"/>
    <property type="evidence" value="ECO:0007669"/>
    <property type="project" value="TreeGrafter"/>
</dbReference>
<feature type="DNA-binding region" description="OmpR/PhoB-type" evidence="7">
    <location>
        <begin position="126"/>
        <end position="224"/>
    </location>
</feature>
<evidence type="ECO:0000313" key="10">
    <source>
        <dbReference type="EMBL" id="AEE15315.1"/>
    </source>
</evidence>
<dbReference type="RefSeq" id="WP_013757035.1">
    <property type="nucleotide sequence ID" value="NC_015499.1"/>
</dbReference>
<feature type="domain" description="Response regulatory" evidence="8">
    <location>
        <begin position="6"/>
        <end position="119"/>
    </location>
</feature>
<dbReference type="InterPro" id="IPR039420">
    <property type="entry name" value="WalR-like"/>
</dbReference>
<reference evidence="10 11" key="1">
    <citation type="submission" date="2011-04" db="EMBL/GenBank/DDBJ databases">
        <title>The complete genome of Thermodesulfobium narugense DSM 14796.</title>
        <authorList>
            <consortium name="US DOE Joint Genome Institute (JGI-PGF)"/>
            <person name="Lucas S."/>
            <person name="Han J."/>
            <person name="Lapidus A."/>
            <person name="Bruce D."/>
            <person name="Goodwin L."/>
            <person name="Pitluck S."/>
            <person name="Peters L."/>
            <person name="Kyrpides N."/>
            <person name="Mavromatis K."/>
            <person name="Pagani I."/>
            <person name="Ivanova N."/>
            <person name="Ovchinnikova G."/>
            <person name="Zhang X."/>
            <person name="Saunders L."/>
            <person name="Detter J.C."/>
            <person name="Tapia R."/>
            <person name="Han C."/>
            <person name="Land M."/>
            <person name="Hauser L."/>
            <person name="Markowitz V."/>
            <person name="Cheng J.-F."/>
            <person name="Hugenholtz P."/>
            <person name="Woyke T."/>
            <person name="Wu D."/>
            <person name="Spring S."/>
            <person name="Schroeder M."/>
            <person name="Brambilla E."/>
            <person name="Klenk H.-P."/>
            <person name="Eisen J.A."/>
        </authorList>
    </citation>
    <scope>NUCLEOTIDE SEQUENCE [LARGE SCALE GENOMIC DNA]</scope>
    <source>
        <strain evidence="10 11">DSM 14796</strain>
    </source>
</reference>
<keyword evidence="4 7" id="KW-0238">DNA-binding</keyword>
<dbReference type="KEGG" id="tnr:Thena_1706"/>
<dbReference type="InterPro" id="IPR036388">
    <property type="entry name" value="WH-like_DNA-bd_sf"/>
</dbReference>
<dbReference type="PROSITE" id="PS50110">
    <property type="entry name" value="RESPONSE_REGULATORY"/>
    <property type="match status" value="1"/>
</dbReference>
<evidence type="ECO:0000256" key="1">
    <source>
        <dbReference type="ARBA" id="ARBA00022553"/>
    </source>
</evidence>
<keyword evidence="3" id="KW-0805">Transcription regulation</keyword>
<feature type="domain" description="OmpR/PhoB-type" evidence="9">
    <location>
        <begin position="126"/>
        <end position="224"/>
    </location>
</feature>
<proteinExistence type="predicted"/>
<gene>
    <name evidence="10" type="ORF">Thena_1706</name>
</gene>
<dbReference type="SUPFAM" id="SSF52172">
    <property type="entry name" value="CheY-like"/>
    <property type="match status" value="1"/>
</dbReference>
<feature type="modified residue" description="4-aspartylphosphate" evidence="6">
    <location>
        <position position="55"/>
    </location>
</feature>
<dbReference type="GO" id="GO:0005829">
    <property type="term" value="C:cytosol"/>
    <property type="evidence" value="ECO:0007669"/>
    <property type="project" value="TreeGrafter"/>
</dbReference>
<dbReference type="PANTHER" id="PTHR48111:SF22">
    <property type="entry name" value="REGULATOR OF RPOS"/>
    <property type="match status" value="1"/>
</dbReference>
<keyword evidence="11" id="KW-1185">Reference proteome</keyword>
<dbReference type="Pfam" id="PF00072">
    <property type="entry name" value="Response_reg"/>
    <property type="match status" value="1"/>
</dbReference>
<keyword evidence="1 6" id="KW-0597">Phosphoprotein</keyword>
<evidence type="ECO:0000256" key="7">
    <source>
        <dbReference type="PROSITE-ProRule" id="PRU01091"/>
    </source>
</evidence>
<evidence type="ECO:0000313" key="11">
    <source>
        <dbReference type="Proteomes" id="UP000011765"/>
    </source>
</evidence>
<evidence type="ECO:0000259" key="9">
    <source>
        <dbReference type="PROSITE" id="PS51755"/>
    </source>
</evidence>
<dbReference type="InterPro" id="IPR011006">
    <property type="entry name" value="CheY-like_superfamily"/>
</dbReference>
<dbReference type="AlphaFoldDB" id="M1E939"/>
<dbReference type="PANTHER" id="PTHR48111">
    <property type="entry name" value="REGULATOR OF RPOS"/>
    <property type="match status" value="1"/>
</dbReference>
<dbReference type="InterPro" id="IPR001867">
    <property type="entry name" value="OmpR/PhoB-type_DNA-bd"/>
</dbReference>
<protein>
    <submittedName>
        <fullName evidence="10">Two component transcriptional regulator, winged helix family</fullName>
    </submittedName>
</protein>
<evidence type="ECO:0000256" key="4">
    <source>
        <dbReference type="ARBA" id="ARBA00023125"/>
    </source>
</evidence>
<evidence type="ECO:0000256" key="5">
    <source>
        <dbReference type="ARBA" id="ARBA00023163"/>
    </source>
</evidence>
<dbReference type="FunFam" id="3.40.50.2300:FF:000001">
    <property type="entry name" value="DNA-binding response regulator PhoB"/>
    <property type="match status" value="1"/>
</dbReference>
<dbReference type="SMART" id="SM00862">
    <property type="entry name" value="Trans_reg_C"/>
    <property type="match status" value="1"/>
</dbReference>
<dbReference type="SMART" id="SM00448">
    <property type="entry name" value="REC"/>
    <property type="match status" value="1"/>
</dbReference>
<dbReference type="SUPFAM" id="SSF46894">
    <property type="entry name" value="C-terminal effector domain of the bipartite response regulators"/>
    <property type="match status" value="1"/>
</dbReference>
<dbReference type="FunFam" id="1.10.10.10:FF:000005">
    <property type="entry name" value="Two-component system response regulator"/>
    <property type="match status" value="1"/>
</dbReference>
<evidence type="ECO:0000256" key="2">
    <source>
        <dbReference type="ARBA" id="ARBA00023012"/>
    </source>
</evidence>
<evidence type="ECO:0000256" key="3">
    <source>
        <dbReference type="ARBA" id="ARBA00023015"/>
    </source>
</evidence>
<dbReference type="CDD" id="cd00383">
    <property type="entry name" value="trans_reg_C"/>
    <property type="match status" value="1"/>
</dbReference>
<name>M1E939_9BACT</name>
<dbReference type="eggNOG" id="COG0745">
    <property type="taxonomic scope" value="Bacteria"/>
</dbReference>
<dbReference type="InterPro" id="IPR016032">
    <property type="entry name" value="Sig_transdc_resp-reg_C-effctor"/>
</dbReference>